<comment type="caution">
    <text evidence="1">The sequence shown here is derived from an EMBL/GenBank/DDBJ whole genome shotgun (WGS) entry which is preliminary data.</text>
</comment>
<evidence type="ECO:0000313" key="1">
    <source>
        <dbReference type="EMBL" id="KAJ9097421.1"/>
    </source>
</evidence>
<dbReference type="Proteomes" id="UP001241377">
    <property type="component" value="Unassembled WGS sequence"/>
</dbReference>
<reference evidence="1" key="1">
    <citation type="submission" date="2023-04" db="EMBL/GenBank/DDBJ databases">
        <title>Draft Genome sequencing of Naganishia species isolated from polar environments using Oxford Nanopore Technology.</title>
        <authorList>
            <person name="Leo P."/>
            <person name="Venkateswaran K."/>
        </authorList>
    </citation>
    <scope>NUCLEOTIDE SEQUENCE</scope>
    <source>
        <strain evidence="1">MNA-CCFEE 5261</strain>
    </source>
</reference>
<name>A0ACC2VFR8_9TREE</name>
<sequence length="619" mass="66893">MSSITGTYASPSKINGVPSGLYLGPNGDVSHHHYSPPEHGSRSGHTAKDPFYRVDTLALKKQLLGAIGEERATEYWQSLAQFLKGKLRKEEFENLVQPILNSHAKRQLHNQLITAIMYNAASTLPIASTPTLPTDPSQMSTSQGMDGQTIMNPLKRSLDDRDSLDVLEPKSRIRQWVLSLPRSERKRIKALQNIEGRYGSKDWCEMSRGWQGRGRVRSTSTPSQNEILQQTGSPLCMSTRSVPPASALGSRIDNMANLYGLQDGVSEELGTFMSVALDYHLSDMITSAIELKRRRRAESVTVQAPAVSIGEQPEAEASDNLGRSSDNVSESLQLDLDGNKIETRESPHGDAGKLDASGSPSRANPSQSTNAPMLALETSLMNEHEMPSTAILNLSDLEDFFTVASHIHPHLGSATYRLRNGLARAVEEQENLAEQLTKTKPTEHNGEPEDSQSVPPSRPPSAAGVSPAVPPSSGTNSQSVTRATTPSSIHRKGAPTSLVLSNIPRIEVNLATPGKSGPVTTSVGQGSNSPAPNSPRLPVTGPGGIVVSRNSRSTLHNPTEIFRLEMEARGILKSMDRAAGVQSGTQGTHADGYDVSERQQHGHHWNYVDPAVILKDILG</sequence>
<gene>
    <name evidence="1" type="ORF">QFC19_006791</name>
</gene>
<keyword evidence="2" id="KW-1185">Reference proteome</keyword>
<organism evidence="1 2">
    <name type="scientific">Naganishia cerealis</name>
    <dbReference type="NCBI Taxonomy" id="610337"/>
    <lineage>
        <taxon>Eukaryota</taxon>
        <taxon>Fungi</taxon>
        <taxon>Dikarya</taxon>
        <taxon>Basidiomycota</taxon>
        <taxon>Agaricomycotina</taxon>
        <taxon>Tremellomycetes</taxon>
        <taxon>Filobasidiales</taxon>
        <taxon>Filobasidiaceae</taxon>
        <taxon>Naganishia</taxon>
    </lineage>
</organism>
<proteinExistence type="predicted"/>
<accession>A0ACC2VFR8</accession>
<dbReference type="EMBL" id="JASBWR010000086">
    <property type="protein sequence ID" value="KAJ9097421.1"/>
    <property type="molecule type" value="Genomic_DNA"/>
</dbReference>
<protein>
    <submittedName>
        <fullName evidence="1">Uncharacterized protein</fullName>
    </submittedName>
</protein>
<evidence type="ECO:0000313" key="2">
    <source>
        <dbReference type="Proteomes" id="UP001241377"/>
    </source>
</evidence>